<evidence type="ECO:0000313" key="6">
    <source>
        <dbReference type="EMBL" id="CAF4937591.1"/>
    </source>
</evidence>
<reference evidence="6" key="1">
    <citation type="submission" date="2021-02" db="EMBL/GenBank/DDBJ databases">
        <authorList>
            <person name="Nowell W R."/>
        </authorList>
    </citation>
    <scope>NUCLEOTIDE SEQUENCE</scope>
</reference>
<evidence type="ECO:0000256" key="2">
    <source>
        <dbReference type="ARBA" id="ARBA00023157"/>
    </source>
</evidence>
<name>A0A821X451_9BILA</name>
<dbReference type="PROSITE" id="PS01186">
    <property type="entry name" value="EGF_2"/>
    <property type="match status" value="1"/>
</dbReference>
<evidence type="ECO:0000256" key="3">
    <source>
        <dbReference type="PROSITE-ProRule" id="PRU00076"/>
    </source>
</evidence>
<sequence>MALYGPLLYAWLPLLVFFLQAFHGGSAHSSCSQNNGGCDQNALCSDDPTTGTTKCTCKTGYTNTGCDDNVVCAVALSTMETVIQTPIACMMLPQMQCNAFVIPAIPTQVAAPTLSAKIVALSTMELVMTTPFAHTMLRQMQ</sequence>
<evidence type="ECO:0000256" key="4">
    <source>
        <dbReference type="SAM" id="SignalP"/>
    </source>
</evidence>
<feature type="disulfide bond" evidence="3">
    <location>
        <begin position="38"/>
        <end position="55"/>
    </location>
</feature>
<keyword evidence="1 3" id="KW-0245">EGF-like domain</keyword>
<dbReference type="Pfam" id="PF12947">
    <property type="entry name" value="EGF_3"/>
    <property type="match status" value="1"/>
</dbReference>
<feature type="disulfide bond" evidence="3">
    <location>
        <begin position="57"/>
        <end position="66"/>
    </location>
</feature>
<organism evidence="6 7">
    <name type="scientific">Rotaria socialis</name>
    <dbReference type="NCBI Taxonomy" id="392032"/>
    <lineage>
        <taxon>Eukaryota</taxon>
        <taxon>Metazoa</taxon>
        <taxon>Spiralia</taxon>
        <taxon>Gnathifera</taxon>
        <taxon>Rotifera</taxon>
        <taxon>Eurotatoria</taxon>
        <taxon>Bdelloidea</taxon>
        <taxon>Philodinida</taxon>
        <taxon>Philodinidae</taxon>
        <taxon>Rotaria</taxon>
    </lineage>
</organism>
<feature type="chain" id="PRO_5032815774" description="EGF-like domain-containing protein" evidence="4">
    <location>
        <begin position="28"/>
        <end position="141"/>
    </location>
</feature>
<evidence type="ECO:0000259" key="5">
    <source>
        <dbReference type="PROSITE" id="PS50026"/>
    </source>
</evidence>
<dbReference type="PROSITE" id="PS50026">
    <property type="entry name" value="EGF_3"/>
    <property type="match status" value="1"/>
</dbReference>
<feature type="signal peptide" evidence="4">
    <location>
        <begin position="1"/>
        <end position="27"/>
    </location>
</feature>
<comment type="caution">
    <text evidence="3">Lacks conserved residue(s) required for the propagation of feature annotation.</text>
</comment>
<keyword evidence="2 3" id="KW-1015">Disulfide bond</keyword>
<keyword evidence="4" id="KW-0732">Signal</keyword>
<dbReference type="AlphaFoldDB" id="A0A821X451"/>
<comment type="caution">
    <text evidence="6">The sequence shown here is derived from an EMBL/GenBank/DDBJ whole genome shotgun (WGS) entry which is preliminary data.</text>
</comment>
<dbReference type="SUPFAM" id="SSF57196">
    <property type="entry name" value="EGF/Laminin"/>
    <property type="match status" value="1"/>
</dbReference>
<accession>A0A821X451</accession>
<evidence type="ECO:0000313" key="7">
    <source>
        <dbReference type="Proteomes" id="UP000663848"/>
    </source>
</evidence>
<proteinExistence type="predicted"/>
<evidence type="ECO:0000256" key="1">
    <source>
        <dbReference type="ARBA" id="ARBA00022536"/>
    </source>
</evidence>
<dbReference type="Gene3D" id="2.10.25.10">
    <property type="entry name" value="Laminin"/>
    <property type="match status" value="1"/>
</dbReference>
<dbReference type="Proteomes" id="UP000663848">
    <property type="component" value="Unassembled WGS sequence"/>
</dbReference>
<dbReference type="EMBL" id="CAJOBR010021286">
    <property type="protein sequence ID" value="CAF4937591.1"/>
    <property type="molecule type" value="Genomic_DNA"/>
</dbReference>
<protein>
    <recommendedName>
        <fullName evidence="5">EGF-like domain-containing protein</fullName>
    </recommendedName>
</protein>
<dbReference type="InterPro" id="IPR024731">
    <property type="entry name" value="NELL2-like_EGF"/>
</dbReference>
<dbReference type="InterPro" id="IPR000742">
    <property type="entry name" value="EGF"/>
</dbReference>
<gene>
    <name evidence="6" type="ORF">QYT958_LOCUS32494</name>
</gene>
<feature type="domain" description="EGF-like" evidence="5">
    <location>
        <begin position="27"/>
        <end position="67"/>
    </location>
</feature>